<evidence type="ECO:0000313" key="7">
    <source>
        <dbReference type="EMBL" id="CAF3868877.1"/>
    </source>
</evidence>
<dbReference type="Proteomes" id="UP000663866">
    <property type="component" value="Unassembled WGS sequence"/>
</dbReference>
<dbReference type="PANTHER" id="PTHR43586:SF21">
    <property type="entry name" value="PYRIDOXAL PHOSPHATE (PLP)-DEPENDENT ASPARTATE AMINOTRANSFERASE SUPERFAMILY"/>
    <property type="match status" value="1"/>
</dbReference>
<sequence length="423" mass="47612">MSAVKQEELRREFPFFREHPNWIFLENAGGSQVPASVINSISTYYSRSYVQIAAQYDQSKEATQIVKEAHEFCREIMNGNGIGEVVFGPSTTQLVHTLAHAFDKLITNVDDEIVLTNIAHEANYGAWTKLQGKVIEWKAHDRINIDDLSALLSERTRIVAIPHASNLIGEVLDVEAIAKLVRQKCPRARVIVDGVAYAPHRAIDVRQWDVDFYVLSLYKVYGPHLAVLYGSNAAWKELTDISAGPNHFFIPQTDVSYQYELGCISHEACAGVLGIKSYFEQVANAPKDQPTRKTIEQAYNIFADFERPLVERLIQYLFTKPDVIVLGQRSTKNRLPTISFSSTRLSSTDIVKHLNEHKIACRNGHMYGYRLVAARGLDIIDGVVRLSAIHYNTIAEIDKCIEILDLILSNTDHTTETNGPIQD</sequence>
<dbReference type="Proteomes" id="UP000663824">
    <property type="component" value="Unassembled WGS sequence"/>
</dbReference>
<feature type="domain" description="Aminotransferase class V" evidence="1">
    <location>
        <begin position="23"/>
        <end position="399"/>
    </location>
</feature>
<protein>
    <recommendedName>
        <fullName evidence="1">Aminotransferase class V domain-containing protein</fullName>
    </recommendedName>
</protein>
<dbReference type="InterPro" id="IPR015421">
    <property type="entry name" value="PyrdxlP-dep_Trfase_major"/>
</dbReference>
<dbReference type="InterPro" id="IPR000192">
    <property type="entry name" value="Aminotrans_V_dom"/>
</dbReference>
<dbReference type="EMBL" id="CAJOBG010003045">
    <property type="protein sequence ID" value="CAF4042809.1"/>
    <property type="molecule type" value="Genomic_DNA"/>
</dbReference>
<evidence type="ECO:0000313" key="8">
    <source>
        <dbReference type="EMBL" id="CAF4042809.1"/>
    </source>
</evidence>
<dbReference type="EMBL" id="CAJOBH010000043">
    <property type="protein sequence ID" value="CAF3752889.1"/>
    <property type="molecule type" value="Genomic_DNA"/>
</dbReference>
<dbReference type="EMBL" id="CAJNOV010007570">
    <property type="protein sequence ID" value="CAF1289859.1"/>
    <property type="molecule type" value="Genomic_DNA"/>
</dbReference>
<evidence type="ECO:0000313" key="11">
    <source>
        <dbReference type="Proteomes" id="UP000663866"/>
    </source>
</evidence>
<evidence type="ECO:0000313" key="10">
    <source>
        <dbReference type="Proteomes" id="UP000663824"/>
    </source>
</evidence>
<dbReference type="EMBL" id="CAJNRE010005992">
    <property type="protein sequence ID" value="CAF2051872.1"/>
    <property type="molecule type" value="Genomic_DNA"/>
</dbReference>
<dbReference type="Proteomes" id="UP000681967">
    <property type="component" value="Unassembled WGS sequence"/>
</dbReference>
<dbReference type="InterPro" id="IPR015424">
    <property type="entry name" value="PyrdxlP-dep_Trfase"/>
</dbReference>
<comment type="caution">
    <text evidence="5">The sequence shown here is derived from an EMBL/GenBank/DDBJ whole genome shotgun (WGS) entry which is preliminary data.</text>
</comment>
<evidence type="ECO:0000313" key="6">
    <source>
        <dbReference type="EMBL" id="CAF3752889.1"/>
    </source>
</evidence>
<accession>A0A816PTB3</accession>
<dbReference type="Proteomes" id="UP000663855">
    <property type="component" value="Unassembled WGS sequence"/>
</dbReference>
<gene>
    <name evidence="6" type="ORF">BYL167_LOCUS427</name>
    <name evidence="2" type="ORF">CJN711_LOCUS16391</name>
    <name evidence="7" type="ORF">GIL414_LOCUS4912</name>
    <name evidence="3" type="ORF">KQP761_LOCUS22069</name>
    <name evidence="5" type="ORF">MBJ925_LOCUS13182</name>
    <name evidence="8" type="ORF">OVN521_LOCUS17495</name>
    <name evidence="9" type="ORF">SMN809_LOCUS29020</name>
    <name evidence="4" type="ORF">WKI299_LOCUS9041</name>
</gene>
<dbReference type="OrthoDB" id="420046at2759"/>
<dbReference type="SUPFAM" id="SSF53383">
    <property type="entry name" value="PLP-dependent transferases"/>
    <property type="match status" value="1"/>
</dbReference>
<dbReference type="Proteomes" id="UP000676336">
    <property type="component" value="Unassembled WGS sequence"/>
</dbReference>
<dbReference type="InterPro" id="IPR015422">
    <property type="entry name" value="PyrdxlP-dep_Trfase_small"/>
</dbReference>
<evidence type="ECO:0000313" key="9">
    <source>
        <dbReference type="EMBL" id="CAF4368278.1"/>
    </source>
</evidence>
<dbReference type="Proteomes" id="UP000681720">
    <property type="component" value="Unassembled WGS sequence"/>
</dbReference>
<evidence type="ECO:0000313" key="2">
    <source>
        <dbReference type="EMBL" id="CAF1289859.1"/>
    </source>
</evidence>
<dbReference type="Gene3D" id="3.90.1150.10">
    <property type="entry name" value="Aspartate Aminotransferase, domain 1"/>
    <property type="match status" value="1"/>
</dbReference>
<dbReference type="Pfam" id="PF00266">
    <property type="entry name" value="Aminotran_5"/>
    <property type="match status" value="1"/>
</dbReference>
<evidence type="ECO:0000313" key="3">
    <source>
        <dbReference type="EMBL" id="CAF1599298.1"/>
    </source>
</evidence>
<dbReference type="AlphaFoldDB" id="A0A816PTB3"/>
<reference evidence="5" key="1">
    <citation type="submission" date="2021-02" db="EMBL/GenBank/DDBJ databases">
        <authorList>
            <person name="Nowell W R."/>
        </authorList>
    </citation>
    <scope>NUCLEOTIDE SEQUENCE</scope>
</reference>
<dbReference type="Gene3D" id="3.40.640.10">
    <property type="entry name" value="Type I PLP-dependent aspartate aminotransferase-like (Major domain)"/>
    <property type="match status" value="1"/>
</dbReference>
<keyword evidence="11" id="KW-1185">Reference proteome</keyword>
<dbReference type="Proteomes" id="UP000663834">
    <property type="component" value="Unassembled WGS sequence"/>
</dbReference>
<dbReference type="EMBL" id="CAJOBJ010001238">
    <property type="protein sequence ID" value="CAF3868877.1"/>
    <property type="molecule type" value="Genomic_DNA"/>
</dbReference>
<evidence type="ECO:0000313" key="4">
    <source>
        <dbReference type="EMBL" id="CAF2045095.1"/>
    </source>
</evidence>
<dbReference type="PANTHER" id="PTHR43586">
    <property type="entry name" value="CYSTEINE DESULFURASE"/>
    <property type="match status" value="1"/>
</dbReference>
<dbReference type="EMBL" id="CAJNRF010002971">
    <property type="protein sequence ID" value="CAF2045095.1"/>
    <property type="molecule type" value="Genomic_DNA"/>
</dbReference>
<dbReference type="EMBL" id="CAJOBI010050238">
    <property type="protein sequence ID" value="CAF4368278.1"/>
    <property type="molecule type" value="Genomic_DNA"/>
</dbReference>
<evidence type="ECO:0000313" key="5">
    <source>
        <dbReference type="EMBL" id="CAF2051872.1"/>
    </source>
</evidence>
<dbReference type="Proteomes" id="UP000663856">
    <property type="component" value="Unassembled WGS sequence"/>
</dbReference>
<proteinExistence type="predicted"/>
<evidence type="ECO:0000259" key="1">
    <source>
        <dbReference type="Pfam" id="PF00266"/>
    </source>
</evidence>
<name>A0A816PTB3_9BILA</name>
<dbReference type="EMBL" id="CAJNOW010011571">
    <property type="protein sequence ID" value="CAF1599298.1"/>
    <property type="molecule type" value="Genomic_DNA"/>
</dbReference>
<organism evidence="5 10">
    <name type="scientific">Rotaria magnacalcarata</name>
    <dbReference type="NCBI Taxonomy" id="392030"/>
    <lineage>
        <taxon>Eukaryota</taxon>
        <taxon>Metazoa</taxon>
        <taxon>Spiralia</taxon>
        <taxon>Gnathifera</taxon>
        <taxon>Rotifera</taxon>
        <taxon>Eurotatoria</taxon>
        <taxon>Bdelloidea</taxon>
        <taxon>Philodinida</taxon>
        <taxon>Philodinidae</taxon>
        <taxon>Rotaria</taxon>
    </lineage>
</organism>